<protein>
    <submittedName>
        <fullName evidence="1">9069_t:CDS:1</fullName>
    </submittedName>
</protein>
<dbReference type="EMBL" id="CAJVPL010001918">
    <property type="protein sequence ID" value="CAG8592563.1"/>
    <property type="molecule type" value="Genomic_DNA"/>
</dbReference>
<sequence>MSESSAKSVSEKRRTPIEDGVDDMPRRWLISDAFCLSSALTVSPLVLRVFEFMLGVLPCSEHDSVIVDEGAVRYQSSIRNNINQTKSEKTIMTKPTFHSPMILIGLEGIRKRLLSDPILISSIRSTDILSGKRAYLSSIFDDKGKLYIWGGDTGSNVTDRAMNIFNTRSELFLLSSVQKSFYLLMPNFVLLAVFRKYY</sequence>
<evidence type="ECO:0000313" key="2">
    <source>
        <dbReference type="Proteomes" id="UP000789831"/>
    </source>
</evidence>
<dbReference type="OrthoDB" id="2441332at2759"/>
<comment type="caution">
    <text evidence="1">The sequence shown here is derived from an EMBL/GenBank/DDBJ whole genome shotgun (WGS) entry which is preliminary data.</text>
</comment>
<organism evidence="1 2">
    <name type="scientific">Ambispora gerdemannii</name>
    <dbReference type="NCBI Taxonomy" id="144530"/>
    <lineage>
        <taxon>Eukaryota</taxon>
        <taxon>Fungi</taxon>
        <taxon>Fungi incertae sedis</taxon>
        <taxon>Mucoromycota</taxon>
        <taxon>Glomeromycotina</taxon>
        <taxon>Glomeromycetes</taxon>
        <taxon>Archaeosporales</taxon>
        <taxon>Ambisporaceae</taxon>
        <taxon>Ambispora</taxon>
    </lineage>
</organism>
<accession>A0A9N9C6L9</accession>
<proteinExistence type="predicted"/>
<keyword evidence="2" id="KW-1185">Reference proteome</keyword>
<reference evidence="1" key="1">
    <citation type="submission" date="2021-06" db="EMBL/GenBank/DDBJ databases">
        <authorList>
            <person name="Kallberg Y."/>
            <person name="Tangrot J."/>
            <person name="Rosling A."/>
        </authorList>
    </citation>
    <scope>NUCLEOTIDE SEQUENCE</scope>
    <source>
        <strain evidence="1">MT106</strain>
    </source>
</reference>
<dbReference type="AlphaFoldDB" id="A0A9N9C6L9"/>
<gene>
    <name evidence="1" type="ORF">AGERDE_LOCUS8683</name>
</gene>
<dbReference type="Proteomes" id="UP000789831">
    <property type="component" value="Unassembled WGS sequence"/>
</dbReference>
<name>A0A9N9C6L9_9GLOM</name>
<evidence type="ECO:0000313" key="1">
    <source>
        <dbReference type="EMBL" id="CAG8592563.1"/>
    </source>
</evidence>